<dbReference type="PANTHER" id="PTHR42922:SF1">
    <property type="entry name" value="PHOSPHATE TRANSPORT SYSTEM PERMEASE PROTEIN PSTA"/>
    <property type="match status" value="1"/>
</dbReference>
<proteinExistence type="inferred from homology"/>
<dbReference type="STRING" id="292563.Cyast_2749"/>
<feature type="transmembrane region" description="Helical" evidence="9">
    <location>
        <begin position="243"/>
        <end position="262"/>
    </location>
</feature>
<keyword evidence="8 9" id="KW-0472">Membrane</keyword>
<feature type="domain" description="ABC transmembrane type-1" evidence="10">
    <location>
        <begin position="79"/>
        <end position="287"/>
    </location>
</feature>
<evidence type="ECO:0000256" key="4">
    <source>
        <dbReference type="ARBA" id="ARBA00022475"/>
    </source>
</evidence>
<sequence>MTSSAVKSLNLKKESNSPRTIVGNIMTGISALCVIVTVIPLVAVIYFVVVQGFSRLNTDLFTKLPPPPGLSDGGLANAIIGTLVVVSIATAIAVPFGVMAAIYLSEFSGNNKTALTIRFATNVLSGVPSILAGVFAYGLLVSSGIVGFSSVAGGVALAVLMLPTIIRTTDEALKIIPQDIRWAALGVGAYNYQAVIRIVLPAALPGILTGVTLAIARAAGETAPLLFTALYSNFWPNVSMKGLFEPIATLAVLVYNFAIVPFPAQNQLAWAGALILVTLVLFTSVIARFAIRRKVY</sequence>
<dbReference type="eggNOG" id="COG0581">
    <property type="taxonomic scope" value="Bacteria"/>
</dbReference>
<dbReference type="InterPro" id="IPR051408">
    <property type="entry name" value="Phosphate_transprt_permease"/>
</dbReference>
<organism evidence="11 12">
    <name type="scientific">Cyanobacterium stanieri (strain ATCC 29140 / PCC 7202)</name>
    <dbReference type="NCBI Taxonomy" id="292563"/>
    <lineage>
        <taxon>Bacteria</taxon>
        <taxon>Bacillati</taxon>
        <taxon>Cyanobacteriota</taxon>
        <taxon>Cyanophyceae</taxon>
        <taxon>Oscillatoriophycideae</taxon>
        <taxon>Chroococcales</taxon>
        <taxon>Geminocystaceae</taxon>
        <taxon>Cyanobacterium</taxon>
    </lineage>
</organism>
<dbReference type="GO" id="GO:0005886">
    <property type="term" value="C:plasma membrane"/>
    <property type="evidence" value="ECO:0007669"/>
    <property type="project" value="UniProtKB-SubCell"/>
</dbReference>
<evidence type="ECO:0000313" key="11">
    <source>
        <dbReference type="EMBL" id="AFZ48691.1"/>
    </source>
</evidence>
<evidence type="ECO:0000256" key="3">
    <source>
        <dbReference type="ARBA" id="ARBA00022448"/>
    </source>
</evidence>
<feature type="transmembrane region" description="Helical" evidence="9">
    <location>
        <begin position="74"/>
        <end position="104"/>
    </location>
</feature>
<comment type="similarity">
    <text evidence="2 9">Belongs to the binding-protein-dependent transport system permease family. CysTW subfamily.</text>
</comment>
<feature type="transmembrane region" description="Helical" evidence="9">
    <location>
        <begin position="21"/>
        <end position="54"/>
    </location>
</feature>
<evidence type="ECO:0000256" key="1">
    <source>
        <dbReference type="ARBA" id="ARBA00004651"/>
    </source>
</evidence>
<feature type="transmembrane region" description="Helical" evidence="9">
    <location>
        <begin position="145"/>
        <end position="168"/>
    </location>
</feature>
<dbReference type="HOGENOM" id="CLU_033621_2_0_3"/>
<dbReference type="GO" id="GO:0005315">
    <property type="term" value="F:phosphate transmembrane transporter activity"/>
    <property type="evidence" value="ECO:0007669"/>
    <property type="project" value="InterPro"/>
</dbReference>
<dbReference type="InterPro" id="IPR000515">
    <property type="entry name" value="MetI-like"/>
</dbReference>
<keyword evidence="7 9" id="KW-1133">Transmembrane helix</keyword>
<dbReference type="KEGG" id="csn:Cyast_2749"/>
<gene>
    <name evidence="11" type="ordered locus">Cyast_2749</name>
</gene>
<evidence type="ECO:0000313" key="12">
    <source>
        <dbReference type="Proteomes" id="UP000010483"/>
    </source>
</evidence>
<dbReference type="BioCyc" id="CSTA292563:G1353-2753-MONOMER"/>
<reference evidence="12" key="1">
    <citation type="journal article" date="2013" name="Proc. Natl. Acad. Sci. U.S.A.">
        <title>Improving the coverage of the cyanobacterial phylum using diversity-driven genome sequencing.</title>
        <authorList>
            <person name="Shih P.M."/>
            <person name="Wu D."/>
            <person name="Latifi A."/>
            <person name="Axen S.D."/>
            <person name="Fewer D.P."/>
            <person name="Talla E."/>
            <person name="Calteau A."/>
            <person name="Cai F."/>
            <person name="Tandeau de Marsac N."/>
            <person name="Rippka R."/>
            <person name="Herdman M."/>
            <person name="Sivonen K."/>
            <person name="Coursin T."/>
            <person name="Laurent T."/>
            <person name="Goodwin L."/>
            <person name="Nolan M."/>
            <person name="Davenport K.W."/>
            <person name="Han C.S."/>
            <person name="Rubin E.M."/>
            <person name="Eisen J.A."/>
            <person name="Woyke T."/>
            <person name="Gugger M."/>
            <person name="Kerfeld C.A."/>
        </authorList>
    </citation>
    <scope>NUCLEOTIDE SEQUENCE [LARGE SCALE GENOMIC DNA]</scope>
    <source>
        <strain evidence="12">ATCC 29140 / PCC 7202</strain>
    </source>
</reference>
<keyword evidence="4 9" id="KW-1003">Cell membrane</keyword>
<dbReference type="InterPro" id="IPR035906">
    <property type="entry name" value="MetI-like_sf"/>
</dbReference>
<evidence type="ECO:0000256" key="9">
    <source>
        <dbReference type="RuleBase" id="RU363043"/>
    </source>
</evidence>
<evidence type="ECO:0000256" key="5">
    <source>
        <dbReference type="ARBA" id="ARBA00022592"/>
    </source>
</evidence>
<keyword evidence="5" id="KW-0592">Phosphate transport</keyword>
<evidence type="ECO:0000256" key="7">
    <source>
        <dbReference type="ARBA" id="ARBA00022989"/>
    </source>
</evidence>
<dbReference type="AlphaFoldDB" id="K9YP36"/>
<feature type="transmembrane region" description="Helical" evidence="9">
    <location>
        <begin position="116"/>
        <end position="139"/>
    </location>
</feature>
<protein>
    <recommendedName>
        <fullName evidence="9">Phosphate transport system permease protein PstA</fullName>
    </recommendedName>
</protein>
<name>K9YP36_CYASC</name>
<evidence type="ECO:0000256" key="2">
    <source>
        <dbReference type="ARBA" id="ARBA00007069"/>
    </source>
</evidence>
<dbReference type="Proteomes" id="UP000010483">
    <property type="component" value="Chromosome"/>
</dbReference>
<dbReference type="PANTHER" id="PTHR42922">
    <property type="entry name" value="PHOSPHATE TRANSPORT SYSTEM PERMEASE PROTEIN PSTA"/>
    <property type="match status" value="1"/>
</dbReference>
<feature type="transmembrane region" description="Helical" evidence="9">
    <location>
        <begin position="268"/>
        <end position="291"/>
    </location>
</feature>
<keyword evidence="6 9" id="KW-0812">Transmembrane</keyword>
<feature type="transmembrane region" description="Helical" evidence="9">
    <location>
        <begin position="180"/>
        <end position="200"/>
    </location>
</feature>
<dbReference type="SUPFAM" id="SSF161098">
    <property type="entry name" value="MetI-like"/>
    <property type="match status" value="1"/>
</dbReference>
<keyword evidence="3" id="KW-0813">Transport</keyword>
<dbReference type="Pfam" id="PF00528">
    <property type="entry name" value="BPD_transp_1"/>
    <property type="match status" value="1"/>
</dbReference>
<evidence type="ECO:0000256" key="8">
    <source>
        <dbReference type="ARBA" id="ARBA00023136"/>
    </source>
</evidence>
<evidence type="ECO:0000256" key="6">
    <source>
        <dbReference type="ARBA" id="ARBA00022692"/>
    </source>
</evidence>
<dbReference type="EMBL" id="CP003940">
    <property type="protein sequence ID" value="AFZ48691.1"/>
    <property type="molecule type" value="Genomic_DNA"/>
</dbReference>
<feature type="transmembrane region" description="Helical" evidence="9">
    <location>
        <begin position="206"/>
        <end position="231"/>
    </location>
</feature>
<dbReference type="Gene3D" id="1.10.3720.10">
    <property type="entry name" value="MetI-like"/>
    <property type="match status" value="1"/>
</dbReference>
<dbReference type="GO" id="GO:0035435">
    <property type="term" value="P:phosphate ion transmembrane transport"/>
    <property type="evidence" value="ECO:0007669"/>
    <property type="project" value="InterPro"/>
</dbReference>
<evidence type="ECO:0000259" key="10">
    <source>
        <dbReference type="PROSITE" id="PS50928"/>
    </source>
</evidence>
<dbReference type="PROSITE" id="PS50928">
    <property type="entry name" value="ABC_TM1"/>
    <property type="match status" value="1"/>
</dbReference>
<accession>K9YP36</accession>
<dbReference type="PATRIC" id="fig|292563.3.peg.2868"/>
<dbReference type="CDD" id="cd06261">
    <property type="entry name" value="TM_PBP2"/>
    <property type="match status" value="1"/>
</dbReference>
<keyword evidence="12" id="KW-1185">Reference proteome</keyword>
<dbReference type="NCBIfam" id="TIGR00974">
    <property type="entry name" value="3a0107s02c"/>
    <property type="match status" value="1"/>
</dbReference>
<dbReference type="InterPro" id="IPR005672">
    <property type="entry name" value="Phosphate_PstA"/>
</dbReference>
<comment type="subcellular location">
    <subcellularLocation>
        <location evidence="1 9">Cell membrane</location>
        <topology evidence="1 9">Multi-pass membrane protein</topology>
    </subcellularLocation>
</comment>